<evidence type="ECO:0000313" key="3">
    <source>
        <dbReference type="EMBL" id="GEP85322.1"/>
    </source>
</evidence>
<feature type="region of interest" description="Disordered" evidence="1">
    <location>
        <begin position="259"/>
        <end position="278"/>
    </location>
</feature>
<organism evidence="3 4">
    <name type="scientific">Staphylococcus piscifermentans</name>
    <dbReference type="NCBI Taxonomy" id="70258"/>
    <lineage>
        <taxon>Bacteria</taxon>
        <taxon>Bacillati</taxon>
        <taxon>Bacillota</taxon>
        <taxon>Bacilli</taxon>
        <taxon>Bacillales</taxon>
        <taxon>Staphylococcaceae</taxon>
        <taxon>Staphylococcus</taxon>
    </lineage>
</organism>
<comment type="caution">
    <text evidence="3">The sequence shown here is derived from an EMBL/GenBank/DDBJ whole genome shotgun (WGS) entry which is preliminary data.</text>
</comment>
<dbReference type="EMBL" id="BKAR01000026">
    <property type="protein sequence ID" value="GEP85322.1"/>
    <property type="molecule type" value="Genomic_DNA"/>
</dbReference>
<keyword evidence="4" id="KW-1185">Reference proteome</keyword>
<feature type="compositionally biased region" description="Basic and acidic residues" evidence="1">
    <location>
        <begin position="239"/>
        <end position="250"/>
    </location>
</feature>
<dbReference type="AlphaFoldDB" id="A0A239UJB9"/>
<feature type="compositionally biased region" description="Basic and acidic residues" evidence="1">
    <location>
        <begin position="24"/>
        <end position="50"/>
    </location>
</feature>
<protein>
    <submittedName>
        <fullName evidence="3">Uncharacterized protein</fullName>
    </submittedName>
</protein>
<accession>A0A239UJB9</accession>
<gene>
    <name evidence="3" type="ORF">SPI02_19070</name>
</gene>
<dbReference type="Proteomes" id="UP000321736">
    <property type="component" value="Unassembled WGS sequence"/>
</dbReference>
<feature type="compositionally biased region" description="Basic and acidic residues" evidence="1">
    <location>
        <begin position="218"/>
        <end position="227"/>
    </location>
</feature>
<evidence type="ECO:0000313" key="4">
    <source>
        <dbReference type="Proteomes" id="UP000321736"/>
    </source>
</evidence>
<feature type="compositionally biased region" description="Low complexity" evidence="1">
    <location>
        <begin position="51"/>
        <end position="66"/>
    </location>
</feature>
<sequence length="311" mass="34072">MKIKHLFSATAALAILLAGCGSQEKADNDTKHEEKTKKDDNQKTEKKESNSKSTSSSTGTNQTNDNSESKKESNSNVKPVSQLTPQEKVALALYAPKSAEFTVTPSELLNHSYVQNGNGGNIQRTIQQLKLSKVEDVPRYIPNAPQNMTFYDSNDSKAASVVVIGISDTQVLISGTQGINPYQQLVNIGGLYDVKDLYNQYKDRNFQQVANLITFRESAEPAPKEDNSSSDNESSSSDSGEKVTRANVIDKVEDYEGHKLDTSTYTYKEPEQKSDGSWGFSFVDKSGDLAGSYIVHSDGSVEKFDAKGQPE</sequence>
<evidence type="ECO:0000256" key="1">
    <source>
        <dbReference type="SAM" id="MobiDB-lite"/>
    </source>
</evidence>
<name>A0A239UJB9_9STAP</name>
<feature type="region of interest" description="Disordered" evidence="1">
    <location>
        <begin position="23"/>
        <end position="82"/>
    </location>
</feature>
<feature type="signal peptide" evidence="2">
    <location>
        <begin position="1"/>
        <end position="26"/>
    </location>
</feature>
<evidence type="ECO:0000256" key="2">
    <source>
        <dbReference type="SAM" id="SignalP"/>
    </source>
</evidence>
<dbReference type="RefSeq" id="WP_095107153.1">
    <property type="nucleotide sequence ID" value="NZ_BKAR01000026.1"/>
</dbReference>
<feature type="region of interest" description="Disordered" evidence="1">
    <location>
        <begin position="218"/>
        <end position="250"/>
    </location>
</feature>
<dbReference type="PROSITE" id="PS51257">
    <property type="entry name" value="PROKAR_LIPOPROTEIN"/>
    <property type="match status" value="1"/>
</dbReference>
<keyword evidence="2" id="KW-0732">Signal</keyword>
<feature type="compositionally biased region" description="Low complexity" evidence="1">
    <location>
        <begin position="229"/>
        <end position="238"/>
    </location>
</feature>
<reference evidence="3 4" key="1">
    <citation type="submission" date="2019-07" db="EMBL/GenBank/DDBJ databases">
        <title>Whole genome shotgun sequence of Staphylococcus piscifermentans NBRC 109625.</title>
        <authorList>
            <person name="Hosoyama A."/>
            <person name="Uohara A."/>
            <person name="Ohji S."/>
            <person name="Ichikawa N."/>
        </authorList>
    </citation>
    <scope>NUCLEOTIDE SEQUENCE [LARGE SCALE GENOMIC DNA]</scope>
    <source>
        <strain evidence="3 4">NBRC 109625</strain>
    </source>
</reference>
<dbReference type="OrthoDB" id="2394725at2"/>
<feature type="chain" id="PRO_5043354907" evidence="2">
    <location>
        <begin position="27"/>
        <end position="311"/>
    </location>
</feature>
<proteinExistence type="predicted"/>